<dbReference type="InterPro" id="IPR005738">
    <property type="entry name" value="TopoIII"/>
</dbReference>
<dbReference type="GO" id="GO:0006265">
    <property type="term" value="P:DNA topological change"/>
    <property type="evidence" value="ECO:0007669"/>
    <property type="project" value="InterPro"/>
</dbReference>
<dbReference type="SMART" id="SM00493">
    <property type="entry name" value="TOPRIM"/>
    <property type="match status" value="1"/>
</dbReference>
<comment type="catalytic activity">
    <reaction evidence="1">
        <text>ATP-independent breakage of single-stranded DNA, followed by passage and rejoining.</text>
        <dbReference type="EC" id="5.6.2.1"/>
    </reaction>
</comment>
<evidence type="ECO:0000256" key="5">
    <source>
        <dbReference type="ARBA" id="ARBA00022842"/>
    </source>
</evidence>
<dbReference type="PROSITE" id="PS52039">
    <property type="entry name" value="TOPO_IA_2"/>
    <property type="match status" value="1"/>
</dbReference>
<dbReference type="InterPro" id="IPR006171">
    <property type="entry name" value="TOPRIM_dom"/>
</dbReference>
<dbReference type="CDD" id="cd00186">
    <property type="entry name" value="TOP1Ac"/>
    <property type="match status" value="1"/>
</dbReference>
<reference evidence="16" key="1">
    <citation type="submission" date="2019-09" db="EMBL/GenBank/DDBJ databases">
        <title>Draft genome sequence assemblies of isolates from the urinary tract.</title>
        <authorList>
            <person name="Mores C.R."/>
            <person name="Putonti C."/>
            <person name="Wolfe A.J."/>
        </authorList>
    </citation>
    <scope>NUCLEOTIDE SEQUENCE [LARGE SCALE GENOMIC DNA]</scope>
    <source>
        <strain evidence="16">UMB8614</strain>
    </source>
</reference>
<keyword evidence="4" id="KW-0479">Metal-binding</keyword>
<evidence type="ECO:0000313" key="16">
    <source>
        <dbReference type="Proteomes" id="UP000326476"/>
    </source>
</evidence>
<keyword evidence="5" id="KW-0460">Magnesium</keyword>
<evidence type="ECO:0000256" key="7">
    <source>
        <dbReference type="ARBA" id="ARBA00023125"/>
    </source>
</evidence>
<dbReference type="Gene3D" id="1.10.460.10">
    <property type="entry name" value="Topoisomerase I, domain 2"/>
    <property type="match status" value="1"/>
</dbReference>
<keyword evidence="16" id="KW-1185">Reference proteome</keyword>
<dbReference type="InterPro" id="IPR000380">
    <property type="entry name" value="Topo_IA"/>
</dbReference>
<dbReference type="RefSeq" id="WP_150982811.1">
    <property type="nucleotide sequence ID" value="NZ_VYVN01000035.1"/>
</dbReference>
<dbReference type="PRINTS" id="PR00417">
    <property type="entry name" value="PRTPISMRASEI"/>
</dbReference>
<evidence type="ECO:0000256" key="3">
    <source>
        <dbReference type="ARBA" id="ARBA00012891"/>
    </source>
</evidence>
<dbReference type="Gene3D" id="2.70.20.10">
    <property type="entry name" value="Topoisomerase I, domain 3"/>
    <property type="match status" value="1"/>
</dbReference>
<dbReference type="EMBL" id="VYVN01000035">
    <property type="protein sequence ID" value="KAA9237835.1"/>
    <property type="molecule type" value="Genomic_DNA"/>
</dbReference>
<dbReference type="GO" id="GO:0006310">
    <property type="term" value="P:DNA recombination"/>
    <property type="evidence" value="ECO:0007669"/>
    <property type="project" value="TreeGrafter"/>
</dbReference>
<evidence type="ECO:0000259" key="14">
    <source>
        <dbReference type="PROSITE" id="PS52039"/>
    </source>
</evidence>
<dbReference type="GO" id="GO:0046872">
    <property type="term" value="F:metal ion binding"/>
    <property type="evidence" value="ECO:0007669"/>
    <property type="project" value="UniProtKB-KW"/>
</dbReference>
<keyword evidence="7" id="KW-0238">DNA-binding</keyword>
<evidence type="ECO:0000256" key="1">
    <source>
        <dbReference type="ARBA" id="ARBA00000213"/>
    </source>
</evidence>
<dbReference type="NCBIfam" id="TIGR01056">
    <property type="entry name" value="topB"/>
    <property type="match status" value="1"/>
</dbReference>
<dbReference type="InterPro" id="IPR003601">
    <property type="entry name" value="Topo_IA_2"/>
</dbReference>
<dbReference type="InterPro" id="IPR013825">
    <property type="entry name" value="Topo_IA_cen_sub2"/>
</dbReference>
<evidence type="ECO:0000256" key="12">
    <source>
        <dbReference type="ARBA" id="ARBA00032877"/>
    </source>
</evidence>
<sequence length="628" mass="72114">MKTVILAEKPSQARSYAEAMKKSNKQEGCIQVEDSLFKNQQVTITYGFGHLIEMASPGDYDEKWSKWNLDNLPLFPDHYQFIVPKDKSKQFKIVKKLLNEADTIIVATDCDREGENIAWSIINKADAYSKDKTYKRLWINSLESQAIREGFANLKNGLNYLPFYTEAQTRQISDWLVGMNASPLYSLMLQKKGVFSTFSVGRVQTPTLYMIYKNWQDINNFKVEKYYEIQADIQTDKEERFKGNLDPNTKFKSEDELSAFLINYNLTANKSYTGQIQSVHEQIKEQNSPSLYSLSSLQADGNKRYKMGANQILDTVQSLYEKKYLSYPRTDCTYITDNELNYLVENLNSYFGFLNFSIDSELVNSNLSTKYVNAKKVQEHHAIIPTRTIPNIDQFNALKETGQHIYLLVLKRTMAMFLPPYKYAETTIKTVLDNIHFLSTGKVALDDGWKSLIKNQKADEDSRSEENNQLPKVEEGQKVSLTLKNIEKNTTPPKPYTEGTLITAMKKAGRLAEDEDEKNILKEVEGIGTEATRASVIETLKNRKYIEIKKNKIEITNKGIILCKAIENQPLLISPAMTAKWEAYLKKIGHNEGSQEIFLNNIKNFITKIINTSEEYIQSLDLSEYIPK</sequence>
<accession>A0A5N1BCY3</accession>
<dbReference type="Gene3D" id="3.40.50.140">
    <property type="match status" value="1"/>
</dbReference>
<dbReference type="SUPFAM" id="SSF56712">
    <property type="entry name" value="Prokaryotic type I DNA topoisomerase"/>
    <property type="match status" value="1"/>
</dbReference>
<proteinExistence type="inferred from homology"/>
<evidence type="ECO:0000259" key="13">
    <source>
        <dbReference type="PROSITE" id="PS50880"/>
    </source>
</evidence>
<dbReference type="GO" id="GO:0003677">
    <property type="term" value="F:DNA binding"/>
    <property type="evidence" value="ECO:0007669"/>
    <property type="project" value="UniProtKB-KW"/>
</dbReference>
<organism evidence="15 16">
    <name type="scientific">Aerococcus tenax</name>
    <dbReference type="NCBI Taxonomy" id="3078812"/>
    <lineage>
        <taxon>Bacteria</taxon>
        <taxon>Bacillati</taxon>
        <taxon>Bacillota</taxon>
        <taxon>Bacilli</taxon>
        <taxon>Lactobacillales</taxon>
        <taxon>Aerococcaceae</taxon>
        <taxon>Aerococcus</taxon>
    </lineage>
</organism>
<comment type="similarity">
    <text evidence="2">Belongs to the type IA topoisomerase family.</text>
</comment>
<dbReference type="NCBIfam" id="NF005829">
    <property type="entry name" value="PRK07726.1"/>
    <property type="match status" value="1"/>
</dbReference>
<feature type="non-terminal residue" evidence="15">
    <location>
        <position position="628"/>
    </location>
</feature>
<evidence type="ECO:0000256" key="9">
    <source>
        <dbReference type="ARBA" id="ARBA00030003"/>
    </source>
</evidence>
<dbReference type="PANTHER" id="PTHR11390">
    <property type="entry name" value="PROKARYOTIC DNA TOPOISOMERASE"/>
    <property type="match status" value="1"/>
</dbReference>
<evidence type="ECO:0000256" key="6">
    <source>
        <dbReference type="ARBA" id="ARBA00023029"/>
    </source>
</evidence>
<dbReference type="Gene3D" id="1.10.290.10">
    <property type="entry name" value="Topoisomerase I, domain 4"/>
    <property type="match status" value="1"/>
</dbReference>
<keyword evidence="6" id="KW-0799">Topoisomerase</keyword>
<evidence type="ECO:0000313" key="15">
    <source>
        <dbReference type="EMBL" id="KAA9237835.1"/>
    </source>
</evidence>
<comment type="caution">
    <text evidence="15">The sequence shown here is derived from an EMBL/GenBank/DDBJ whole genome shotgun (WGS) entry which is preliminary data.</text>
</comment>
<feature type="domain" description="Topo IA-type catalytic" evidence="14">
    <location>
        <begin position="160"/>
        <end position="610"/>
    </location>
</feature>
<dbReference type="AlphaFoldDB" id="A0A5N1BCY3"/>
<keyword evidence="8" id="KW-0413">Isomerase</keyword>
<dbReference type="InterPro" id="IPR034144">
    <property type="entry name" value="TOPRIM_TopoIII"/>
</dbReference>
<dbReference type="InterPro" id="IPR023406">
    <property type="entry name" value="Topo_IA_AS"/>
</dbReference>
<dbReference type="CDD" id="cd03362">
    <property type="entry name" value="TOPRIM_TopoIA_TopoIII"/>
    <property type="match status" value="1"/>
</dbReference>
<dbReference type="Proteomes" id="UP000326476">
    <property type="component" value="Unassembled WGS sequence"/>
</dbReference>
<evidence type="ECO:0000256" key="4">
    <source>
        <dbReference type="ARBA" id="ARBA00022723"/>
    </source>
</evidence>
<evidence type="ECO:0000256" key="2">
    <source>
        <dbReference type="ARBA" id="ARBA00009446"/>
    </source>
</evidence>
<dbReference type="PANTHER" id="PTHR11390:SF21">
    <property type="entry name" value="DNA TOPOISOMERASE 3-ALPHA"/>
    <property type="match status" value="1"/>
</dbReference>
<dbReference type="InterPro" id="IPR003602">
    <property type="entry name" value="Topo_IA_DNA-bd_dom"/>
</dbReference>
<dbReference type="SMART" id="SM00436">
    <property type="entry name" value="TOP1Bc"/>
    <property type="match status" value="1"/>
</dbReference>
<evidence type="ECO:0000256" key="11">
    <source>
        <dbReference type="ARBA" id="ARBA00032235"/>
    </source>
</evidence>
<dbReference type="InterPro" id="IPR013824">
    <property type="entry name" value="Topo_IA_cen_sub1"/>
</dbReference>
<dbReference type="GO" id="GO:0043597">
    <property type="term" value="C:cytoplasmic replication fork"/>
    <property type="evidence" value="ECO:0007669"/>
    <property type="project" value="TreeGrafter"/>
</dbReference>
<evidence type="ECO:0000256" key="10">
    <source>
        <dbReference type="ARBA" id="ARBA00031985"/>
    </source>
</evidence>
<evidence type="ECO:0000256" key="8">
    <source>
        <dbReference type="ARBA" id="ARBA00023235"/>
    </source>
</evidence>
<feature type="domain" description="Toprim" evidence="13">
    <location>
        <begin position="2"/>
        <end position="141"/>
    </location>
</feature>
<dbReference type="PROSITE" id="PS00396">
    <property type="entry name" value="TOPO_IA_1"/>
    <property type="match status" value="1"/>
</dbReference>
<dbReference type="EC" id="5.6.2.1" evidence="3"/>
<name>A0A5N1BCY3_9LACT</name>
<dbReference type="Pfam" id="PF01131">
    <property type="entry name" value="Topoisom_bac"/>
    <property type="match status" value="1"/>
</dbReference>
<dbReference type="GO" id="GO:0003917">
    <property type="term" value="F:DNA topoisomerase type I (single strand cut, ATP-independent) activity"/>
    <property type="evidence" value="ECO:0007669"/>
    <property type="project" value="UniProtKB-EC"/>
</dbReference>
<dbReference type="InterPro" id="IPR013497">
    <property type="entry name" value="Topo_IA_cen"/>
</dbReference>
<dbReference type="InterPro" id="IPR013826">
    <property type="entry name" value="Topo_IA_cen_sub3"/>
</dbReference>
<dbReference type="InterPro" id="IPR023405">
    <property type="entry name" value="Topo_IA_core_domain"/>
</dbReference>
<gene>
    <name evidence="15" type="primary">topB</name>
    <name evidence="15" type="ORF">F6I34_09235</name>
</gene>
<protein>
    <recommendedName>
        <fullName evidence="3">DNA topoisomerase</fullName>
        <ecNumber evidence="3">5.6.2.1</ecNumber>
    </recommendedName>
    <alternativeName>
        <fullName evidence="12">Omega-protein</fullName>
    </alternativeName>
    <alternativeName>
        <fullName evidence="11">Relaxing enzyme</fullName>
    </alternativeName>
    <alternativeName>
        <fullName evidence="9">Swivelase</fullName>
    </alternativeName>
    <alternativeName>
        <fullName evidence="10">Untwisting enzyme</fullName>
    </alternativeName>
</protein>
<dbReference type="SMART" id="SM00437">
    <property type="entry name" value="TOP1Ac"/>
    <property type="match status" value="1"/>
</dbReference>
<dbReference type="Pfam" id="PF01751">
    <property type="entry name" value="Toprim"/>
    <property type="match status" value="1"/>
</dbReference>
<dbReference type="PROSITE" id="PS50880">
    <property type="entry name" value="TOPRIM"/>
    <property type="match status" value="1"/>
</dbReference>
<dbReference type="GO" id="GO:0006281">
    <property type="term" value="P:DNA repair"/>
    <property type="evidence" value="ECO:0007669"/>
    <property type="project" value="TreeGrafter"/>
</dbReference>